<sequence>MREEMREEISEMKKEYDDMRAQLKKEYSDMQAQLLADVRAELAFSSSQPRNLPQPSHLCISTKESCDVSPQNASPTIDVDYELFSDDALQCLVALVLQLWLLYLHRLTIERKNDHIYGFIDPVAIQGVGNKSEEVQNYLLEAFVNRKKGH</sequence>
<dbReference type="AlphaFoldDB" id="A0A0L9UZM9"/>
<evidence type="ECO:0000313" key="3">
    <source>
        <dbReference type="Proteomes" id="UP000053144"/>
    </source>
</evidence>
<protein>
    <submittedName>
        <fullName evidence="2">Uncharacterized protein</fullName>
    </submittedName>
</protein>
<evidence type="ECO:0000256" key="1">
    <source>
        <dbReference type="SAM" id="Coils"/>
    </source>
</evidence>
<keyword evidence="1" id="KW-0175">Coiled coil</keyword>
<dbReference type="Gramene" id="KOM48161">
    <property type="protein sequence ID" value="KOM48161"/>
    <property type="gene ID" value="LR48_Vigan07g186500"/>
</dbReference>
<evidence type="ECO:0000313" key="2">
    <source>
        <dbReference type="EMBL" id="KOM48161.1"/>
    </source>
</evidence>
<gene>
    <name evidence="2" type="ORF">LR48_Vigan07g186500</name>
</gene>
<dbReference type="EMBL" id="CM003377">
    <property type="protein sequence ID" value="KOM48161.1"/>
    <property type="molecule type" value="Genomic_DNA"/>
</dbReference>
<dbReference type="Proteomes" id="UP000053144">
    <property type="component" value="Chromosome 7"/>
</dbReference>
<reference evidence="3" key="1">
    <citation type="journal article" date="2015" name="Proc. Natl. Acad. Sci. U.S.A.">
        <title>Genome sequencing of adzuki bean (Vigna angularis) provides insight into high starch and low fat accumulation and domestication.</title>
        <authorList>
            <person name="Yang K."/>
            <person name="Tian Z."/>
            <person name="Chen C."/>
            <person name="Luo L."/>
            <person name="Zhao B."/>
            <person name="Wang Z."/>
            <person name="Yu L."/>
            <person name="Li Y."/>
            <person name="Sun Y."/>
            <person name="Li W."/>
            <person name="Chen Y."/>
            <person name="Li Y."/>
            <person name="Zhang Y."/>
            <person name="Ai D."/>
            <person name="Zhao J."/>
            <person name="Shang C."/>
            <person name="Ma Y."/>
            <person name="Wu B."/>
            <person name="Wang M."/>
            <person name="Gao L."/>
            <person name="Sun D."/>
            <person name="Zhang P."/>
            <person name="Guo F."/>
            <person name="Wang W."/>
            <person name="Li Y."/>
            <person name="Wang J."/>
            <person name="Varshney R.K."/>
            <person name="Wang J."/>
            <person name="Ling H.Q."/>
            <person name="Wan P."/>
        </authorList>
    </citation>
    <scope>NUCLEOTIDE SEQUENCE</scope>
    <source>
        <strain evidence="3">cv. Jingnong 6</strain>
    </source>
</reference>
<proteinExistence type="predicted"/>
<feature type="coiled-coil region" evidence="1">
    <location>
        <begin position="2"/>
        <end position="33"/>
    </location>
</feature>
<name>A0A0L9UZM9_PHAAN</name>
<organism evidence="2 3">
    <name type="scientific">Phaseolus angularis</name>
    <name type="common">Azuki bean</name>
    <name type="synonym">Vigna angularis</name>
    <dbReference type="NCBI Taxonomy" id="3914"/>
    <lineage>
        <taxon>Eukaryota</taxon>
        <taxon>Viridiplantae</taxon>
        <taxon>Streptophyta</taxon>
        <taxon>Embryophyta</taxon>
        <taxon>Tracheophyta</taxon>
        <taxon>Spermatophyta</taxon>
        <taxon>Magnoliopsida</taxon>
        <taxon>eudicotyledons</taxon>
        <taxon>Gunneridae</taxon>
        <taxon>Pentapetalae</taxon>
        <taxon>rosids</taxon>
        <taxon>fabids</taxon>
        <taxon>Fabales</taxon>
        <taxon>Fabaceae</taxon>
        <taxon>Papilionoideae</taxon>
        <taxon>50 kb inversion clade</taxon>
        <taxon>NPAAA clade</taxon>
        <taxon>indigoferoid/millettioid clade</taxon>
        <taxon>Phaseoleae</taxon>
        <taxon>Vigna</taxon>
    </lineage>
</organism>
<accession>A0A0L9UZM9</accession>